<keyword evidence="3" id="KW-1185">Reference proteome</keyword>
<dbReference type="AlphaFoldDB" id="A0A225W4Z0"/>
<proteinExistence type="predicted"/>
<name>A0A225W4Z0_9STRA</name>
<feature type="region of interest" description="Disordered" evidence="1">
    <location>
        <begin position="263"/>
        <end position="290"/>
    </location>
</feature>
<dbReference type="OrthoDB" id="128412at2759"/>
<accession>A0A225W4Z0</accession>
<dbReference type="EMBL" id="NBNE01001895">
    <property type="protein sequence ID" value="OWZ12268.1"/>
    <property type="molecule type" value="Genomic_DNA"/>
</dbReference>
<evidence type="ECO:0000313" key="3">
    <source>
        <dbReference type="Proteomes" id="UP000198211"/>
    </source>
</evidence>
<reference evidence="3" key="1">
    <citation type="submission" date="2017-03" db="EMBL/GenBank/DDBJ databases">
        <title>Phytopthora megakarya and P. palmivora, two closely related causual agents of cacao black pod achieved similar genome size and gene model numbers by different mechanisms.</title>
        <authorList>
            <person name="Ali S."/>
            <person name="Shao J."/>
            <person name="Larry D.J."/>
            <person name="Kronmiller B."/>
            <person name="Shen D."/>
            <person name="Strem M.D."/>
            <person name="Melnick R.L."/>
            <person name="Guiltinan M.J."/>
            <person name="Tyler B.M."/>
            <person name="Meinhardt L.W."/>
            <person name="Bailey B.A."/>
        </authorList>
    </citation>
    <scope>NUCLEOTIDE SEQUENCE [LARGE SCALE GENOMIC DNA]</scope>
    <source>
        <strain evidence="3">zdho120</strain>
    </source>
</reference>
<dbReference type="InterPro" id="IPR021109">
    <property type="entry name" value="Peptidase_aspartic_dom_sf"/>
</dbReference>
<comment type="caution">
    <text evidence="2">The sequence shown here is derived from an EMBL/GenBank/DDBJ whole genome shotgun (WGS) entry which is preliminary data.</text>
</comment>
<evidence type="ECO:0008006" key="4">
    <source>
        <dbReference type="Google" id="ProtNLM"/>
    </source>
</evidence>
<dbReference type="Gene3D" id="2.40.70.10">
    <property type="entry name" value="Acid Proteases"/>
    <property type="match status" value="1"/>
</dbReference>
<gene>
    <name evidence="2" type="ORF">PHMEG_00014601</name>
</gene>
<sequence length="443" mass="49827">MIVMRKDVSVLRFMEQYYLTPEIKLNSQKRIKVSGVGGVPSYITSSAQIKITLGWRVVYVMDVWVTNIGEGVDVLLGMDFMFSAGVRLGIREGMVGLPDEESILMYGYTIRRREYWDIPVCLLRGLHLRPGEHANVAIRYGQCRPLQDVVWAGRGDLWVTQIVYGAPSWAVAIKVVNVSDRDCWIERRTLVARIAEYGNIPIVGQFVRPGLRRCMEWQQVIQENTLSAKTRVRQEAYEQMLRYAAPPLLVRPKEPERAQVTKIAEESQPQRNVDVAESVEDATPGTYSPSAIGSLMAVEVPPEHVTLDVNTPDGGEVANSGSCGEGLGEMAQGFECDAFQDDASVDDEVSRYLLLPCLEHHSQDSMQHIPVSAEELDLEPVVYIREGSELMAQLKISWLCYLTWMISLLNVILRPLTFGEPGESTEAEDKQLKAVLKRHQNIF</sequence>
<evidence type="ECO:0000313" key="2">
    <source>
        <dbReference type="EMBL" id="OWZ12268.1"/>
    </source>
</evidence>
<organism evidence="2 3">
    <name type="scientific">Phytophthora megakarya</name>
    <dbReference type="NCBI Taxonomy" id="4795"/>
    <lineage>
        <taxon>Eukaryota</taxon>
        <taxon>Sar</taxon>
        <taxon>Stramenopiles</taxon>
        <taxon>Oomycota</taxon>
        <taxon>Peronosporomycetes</taxon>
        <taxon>Peronosporales</taxon>
        <taxon>Peronosporaceae</taxon>
        <taxon>Phytophthora</taxon>
    </lineage>
</organism>
<evidence type="ECO:0000256" key="1">
    <source>
        <dbReference type="SAM" id="MobiDB-lite"/>
    </source>
</evidence>
<protein>
    <recommendedName>
        <fullName evidence="4">Aspartic protease</fullName>
    </recommendedName>
</protein>
<dbReference type="Proteomes" id="UP000198211">
    <property type="component" value="Unassembled WGS sequence"/>
</dbReference>